<keyword evidence="12" id="KW-0969">Cilium</keyword>
<protein>
    <recommendedName>
        <fullName evidence="15">Outer dense fiber protein 2</fullName>
    </recommendedName>
    <alternativeName>
        <fullName evidence="16">Cenexin</fullName>
    </alternativeName>
    <alternativeName>
        <fullName evidence="17">Outer dense fiber of sperm tails protein 2</fullName>
    </alternativeName>
</protein>
<evidence type="ECO:0000256" key="3">
    <source>
        <dbReference type="ARBA" id="ARBA00004647"/>
    </source>
</evidence>
<dbReference type="GO" id="GO:0030154">
    <property type="term" value="P:cell differentiation"/>
    <property type="evidence" value="ECO:0007669"/>
    <property type="project" value="UniProtKB-KW"/>
</dbReference>
<dbReference type="GO" id="GO:0005813">
    <property type="term" value="C:centrosome"/>
    <property type="evidence" value="ECO:0007669"/>
    <property type="project" value="TreeGrafter"/>
</dbReference>
<evidence type="ECO:0000256" key="7">
    <source>
        <dbReference type="ARBA" id="ARBA00022701"/>
    </source>
</evidence>
<dbReference type="STRING" id="409849.ENSPMGP00000003898"/>
<keyword evidence="8" id="KW-0221">Differentiation</keyword>
<feature type="coiled-coil region" evidence="18">
    <location>
        <begin position="270"/>
        <end position="399"/>
    </location>
</feature>
<dbReference type="GO" id="GO:0007283">
    <property type="term" value="P:spermatogenesis"/>
    <property type="evidence" value="ECO:0007669"/>
    <property type="project" value="UniProtKB-KW"/>
</dbReference>
<evidence type="ECO:0000256" key="6">
    <source>
        <dbReference type="ARBA" id="ARBA00022490"/>
    </source>
</evidence>
<keyword evidence="7" id="KW-0493">Microtubule</keyword>
<evidence type="ECO:0000313" key="20">
    <source>
        <dbReference type="Proteomes" id="UP000261520"/>
    </source>
</evidence>
<evidence type="ECO:0000256" key="16">
    <source>
        <dbReference type="ARBA" id="ARBA00041830"/>
    </source>
</evidence>
<dbReference type="InterPro" id="IPR026099">
    <property type="entry name" value="Odf2-rel"/>
</dbReference>
<proteinExistence type="inferred from homology"/>
<evidence type="ECO:0000256" key="12">
    <source>
        <dbReference type="ARBA" id="ARBA00023069"/>
    </source>
</evidence>
<evidence type="ECO:0000256" key="8">
    <source>
        <dbReference type="ARBA" id="ARBA00022782"/>
    </source>
</evidence>
<accession>A0A3B3ZH24</accession>
<keyword evidence="5" id="KW-0217">Developmental protein</keyword>
<feature type="coiled-coil region" evidence="18">
    <location>
        <begin position="75"/>
        <end position="147"/>
    </location>
</feature>
<evidence type="ECO:0000256" key="2">
    <source>
        <dbReference type="ARBA" id="ARBA00004230"/>
    </source>
</evidence>
<evidence type="ECO:0000313" key="19">
    <source>
        <dbReference type="Ensembl" id="ENSPMGP00000003898.1"/>
    </source>
</evidence>
<evidence type="ECO:0000256" key="11">
    <source>
        <dbReference type="ARBA" id="ARBA00023054"/>
    </source>
</evidence>
<evidence type="ECO:0000256" key="15">
    <source>
        <dbReference type="ARBA" id="ARBA00040458"/>
    </source>
</evidence>
<keyword evidence="20" id="KW-1185">Reference proteome</keyword>
<comment type="subcellular location">
    <subcellularLocation>
        <location evidence="2">Cell projection</location>
        <location evidence="2">Cilium</location>
        <location evidence="2">Flagellum</location>
    </subcellularLocation>
    <subcellularLocation>
        <location evidence="1">Cytoplasm</location>
        <location evidence="1">Cytoskeleton</location>
        <location evidence="1">Microtubule organizing center</location>
        <location evidence="1">Centrosome</location>
        <location evidence="1">Centriole</location>
    </subcellularLocation>
    <subcellularLocation>
        <location evidence="3">Cytoplasm</location>
        <location evidence="3">Cytoskeleton</location>
        <location evidence="3">Spindle pole</location>
    </subcellularLocation>
</comment>
<evidence type="ECO:0000256" key="9">
    <source>
        <dbReference type="ARBA" id="ARBA00022846"/>
    </source>
</evidence>
<feature type="coiled-coil region" evidence="18">
    <location>
        <begin position="425"/>
        <end position="487"/>
    </location>
</feature>
<keyword evidence="9" id="KW-0282">Flagellum</keyword>
<feature type="coiled-coil region" evidence="18">
    <location>
        <begin position="520"/>
        <end position="703"/>
    </location>
</feature>
<evidence type="ECO:0000256" key="17">
    <source>
        <dbReference type="ARBA" id="ARBA00043200"/>
    </source>
</evidence>
<organism evidence="19 20">
    <name type="scientific">Periophthalmus magnuspinnatus</name>
    <dbReference type="NCBI Taxonomy" id="409849"/>
    <lineage>
        <taxon>Eukaryota</taxon>
        <taxon>Metazoa</taxon>
        <taxon>Chordata</taxon>
        <taxon>Craniata</taxon>
        <taxon>Vertebrata</taxon>
        <taxon>Euteleostomi</taxon>
        <taxon>Actinopterygii</taxon>
        <taxon>Neopterygii</taxon>
        <taxon>Teleostei</taxon>
        <taxon>Neoteleostei</taxon>
        <taxon>Acanthomorphata</taxon>
        <taxon>Gobiaria</taxon>
        <taxon>Gobiiformes</taxon>
        <taxon>Gobioidei</taxon>
        <taxon>Gobiidae</taxon>
        <taxon>Oxudercinae</taxon>
        <taxon>Periophthalmus</taxon>
    </lineage>
</organism>
<dbReference type="PANTHER" id="PTHR23162:SF8">
    <property type="entry name" value="OUTER DENSE FIBER PROTEIN 2"/>
    <property type="match status" value="1"/>
</dbReference>
<keyword evidence="13" id="KW-0206">Cytoskeleton</keyword>
<name>A0A3B3ZH24_9GOBI</name>
<reference evidence="19" key="1">
    <citation type="submission" date="2025-08" db="UniProtKB">
        <authorList>
            <consortium name="Ensembl"/>
        </authorList>
    </citation>
    <scope>IDENTIFICATION</scope>
</reference>
<dbReference type="Ensembl" id="ENSPMGT00000004144.1">
    <property type="protein sequence ID" value="ENSPMGP00000003898.1"/>
    <property type="gene ID" value="ENSPMGG00000003330.1"/>
</dbReference>
<keyword evidence="11 18" id="KW-0175">Coiled coil</keyword>
<dbReference type="GO" id="GO:0005874">
    <property type="term" value="C:microtubule"/>
    <property type="evidence" value="ECO:0007669"/>
    <property type="project" value="UniProtKB-KW"/>
</dbReference>
<dbReference type="GO" id="GO:0005814">
    <property type="term" value="C:centriole"/>
    <property type="evidence" value="ECO:0007669"/>
    <property type="project" value="UniProtKB-SubCell"/>
</dbReference>
<evidence type="ECO:0000256" key="1">
    <source>
        <dbReference type="ARBA" id="ARBA00004114"/>
    </source>
</evidence>
<keyword evidence="10" id="KW-0744">Spermatogenesis</keyword>
<dbReference type="PANTHER" id="PTHR23162">
    <property type="entry name" value="OUTER DENSE FIBER OF SPERM TAILS 2"/>
    <property type="match status" value="1"/>
</dbReference>
<dbReference type="GO" id="GO:1902017">
    <property type="term" value="P:regulation of cilium assembly"/>
    <property type="evidence" value="ECO:0007669"/>
    <property type="project" value="TreeGrafter"/>
</dbReference>
<evidence type="ECO:0000256" key="5">
    <source>
        <dbReference type="ARBA" id="ARBA00022473"/>
    </source>
</evidence>
<evidence type="ECO:0000256" key="13">
    <source>
        <dbReference type="ARBA" id="ARBA00023212"/>
    </source>
</evidence>
<dbReference type="GO" id="GO:0000922">
    <property type="term" value="C:spindle pole"/>
    <property type="evidence" value="ECO:0007669"/>
    <property type="project" value="UniProtKB-SubCell"/>
</dbReference>
<dbReference type="Proteomes" id="UP000261520">
    <property type="component" value="Unplaced"/>
</dbReference>
<dbReference type="AlphaFoldDB" id="A0A3B3ZH24"/>
<evidence type="ECO:0000256" key="4">
    <source>
        <dbReference type="ARBA" id="ARBA00009316"/>
    </source>
</evidence>
<evidence type="ECO:0000256" key="18">
    <source>
        <dbReference type="SAM" id="Coils"/>
    </source>
</evidence>
<evidence type="ECO:0000256" key="14">
    <source>
        <dbReference type="ARBA" id="ARBA00023273"/>
    </source>
</evidence>
<comment type="similarity">
    <text evidence="4">Belongs to the ODF2 family.</text>
</comment>
<reference evidence="19" key="2">
    <citation type="submission" date="2025-09" db="UniProtKB">
        <authorList>
            <consortium name="Ensembl"/>
        </authorList>
    </citation>
    <scope>IDENTIFICATION</scope>
</reference>
<dbReference type="GO" id="GO:0031514">
    <property type="term" value="C:motile cilium"/>
    <property type="evidence" value="ECO:0007669"/>
    <property type="project" value="UniProtKB-SubCell"/>
</dbReference>
<evidence type="ECO:0000256" key="10">
    <source>
        <dbReference type="ARBA" id="ARBA00022871"/>
    </source>
</evidence>
<sequence length="743" mass="85159">MKNRSSSPPIHVHVSETTPVHVHVMSQKKKGILRSTAQVKTRGPTHCLEIIPQSTQEPEEVQSALCLADLTSDDEDEIHRRINKYERKVDSLMTEVSSLKNEVKQLSVTQRVVAEQEEELAVVTKKLQQAEHDNTRLRQSMEKMEGDCLLEKDALLTKLIEAEVDSRAASKQVSAISELSRIKLHCIECLDSNTFLLLQKLETFEATNRALRQLLREHHNSHESTQLSEQKETLLKKLSYTEAENAVNAKSVSDFSKSLESTRTHLQGQLRSREAENNRLTVQIKNMERSVNEQKAEIDHLTLQLMRVKHQTVADKEALKRATKAQKQRAQHCEDTTAQLQLQLLEMENQVTEALSAAETWKNCHKEDVKDKTKLELEILSLNSRIMELSEQLKGAEDKGRADRDSLVEHLHGLTAEGTAVKLENQSLKATLSALEEKLSLSQTELQHVKSTIKQYESLIGSYKIQVGKTRAEADEYCARLAKAEQDALTVREVLDQEIQQVRRDLLGKLAELEPLPEALREAELKLQEAQERERHQEMCSKELETTINELRLKVRLEDNQAELLKQKNKMLLEENRKLQHNVEFTLLVYSRKLEEFTNQNSELLTVVAKWENTLHCNQLRLEEKNQECSLLNQKLEEALNDAQQQVSGIKDCAANKERSTQLKILELETQLSRTTSEINQLRRTKEEAEQRYQSRLQDVKDRLEQSDSTNRSLQNYVQFLKASYANVFGDTPLSNAFCTPPV</sequence>
<keyword evidence="6" id="KW-0963">Cytoplasm</keyword>
<keyword evidence="14" id="KW-0966">Cell projection</keyword>